<gene>
    <name evidence="2" type="ORF">SAMN04488591_1242</name>
</gene>
<evidence type="ECO:0000256" key="1">
    <source>
        <dbReference type="SAM" id="MobiDB-lite"/>
    </source>
</evidence>
<dbReference type="AlphaFoldDB" id="A0A1I6GIS3"/>
<feature type="compositionally biased region" description="Basic residues" evidence="1">
    <location>
        <begin position="17"/>
        <end position="26"/>
    </location>
</feature>
<sequence>MRRARGPRRAAVAPRRGDRHGRHGRLGRSSVVRPPLPPLDGRLDTFDLHVGSAVELLRSMWPDLRPVRIEIAAMPSHSDADGLPRWLIDTAAQRIVLFRVPIERLLEPGHDDAAHRRIAIEGAVFRAAAQYIGREPWEMDPRGFDTDE</sequence>
<accession>A0A1I6GIS3</accession>
<evidence type="ECO:0008006" key="4">
    <source>
        <dbReference type="Google" id="ProtNLM"/>
    </source>
</evidence>
<reference evidence="3" key="1">
    <citation type="submission" date="2016-10" db="EMBL/GenBank/DDBJ databases">
        <authorList>
            <person name="Varghese N."/>
            <person name="Submissions S."/>
        </authorList>
    </citation>
    <scope>NUCLEOTIDE SEQUENCE [LARGE SCALE GENOMIC DNA]</scope>
    <source>
        <strain evidence="3">CL127</strain>
    </source>
</reference>
<dbReference type="RefSeq" id="WP_309599119.1">
    <property type="nucleotide sequence ID" value="NZ_CBFSJS010000013.1"/>
</dbReference>
<organism evidence="2 3">
    <name type="scientific">Microbacterium azadirachtae</name>
    <dbReference type="NCBI Taxonomy" id="582680"/>
    <lineage>
        <taxon>Bacteria</taxon>
        <taxon>Bacillati</taxon>
        <taxon>Actinomycetota</taxon>
        <taxon>Actinomycetes</taxon>
        <taxon>Micrococcales</taxon>
        <taxon>Microbacteriaceae</taxon>
        <taxon>Microbacterium</taxon>
    </lineage>
</organism>
<dbReference type="SUPFAM" id="SSF55486">
    <property type="entry name" value="Metalloproteases ('zincins'), catalytic domain"/>
    <property type="match status" value="1"/>
</dbReference>
<dbReference type="Proteomes" id="UP000198877">
    <property type="component" value="Unassembled WGS sequence"/>
</dbReference>
<proteinExistence type="predicted"/>
<name>A0A1I6GIS3_9MICO</name>
<feature type="region of interest" description="Disordered" evidence="1">
    <location>
        <begin position="1"/>
        <end position="36"/>
    </location>
</feature>
<evidence type="ECO:0000313" key="2">
    <source>
        <dbReference type="EMBL" id="SFR42049.1"/>
    </source>
</evidence>
<dbReference type="EMBL" id="FOYR01000001">
    <property type="protein sequence ID" value="SFR42049.1"/>
    <property type="molecule type" value="Genomic_DNA"/>
</dbReference>
<protein>
    <recommendedName>
        <fullName evidence="4">Metallopeptidase family protein</fullName>
    </recommendedName>
</protein>
<evidence type="ECO:0000313" key="3">
    <source>
        <dbReference type="Proteomes" id="UP000198877"/>
    </source>
</evidence>